<comment type="caution">
    <text evidence="2">The sequence shown here is derived from an EMBL/GenBank/DDBJ whole genome shotgun (WGS) entry which is preliminary data.</text>
</comment>
<sequence length="89" mass="9522">MLATAEAPSAPVALWQREALPDHRLHHQLQQAGGFWDLQLCHSIEVRVRPAHQSQLAGGDPGVGSSQPPPVHPEVAHKLRGVVPAHSGV</sequence>
<evidence type="ECO:0000313" key="3">
    <source>
        <dbReference type="Proteomes" id="UP000518266"/>
    </source>
</evidence>
<protein>
    <submittedName>
        <fullName evidence="2">Uncharacterized protein</fullName>
    </submittedName>
</protein>
<evidence type="ECO:0000313" key="2">
    <source>
        <dbReference type="EMBL" id="KAF3845811.1"/>
    </source>
</evidence>
<feature type="region of interest" description="Disordered" evidence="1">
    <location>
        <begin position="51"/>
        <end position="74"/>
    </location>
</feature>
<keyword evidence="3" id="KW-1185">Reference proteome</keyword>
<reference evidence="2 3" key="1">
    <citation type="submission" date="2020-03" db="EMBL/GenBank/DDBJ databases">
        <title>Dissostichus mawsoni Genome sequencing and assembly.</title>
        <authorList>
            <person name="Park H."/>
        </authorList>
    </citation>
    <scope>NUCLEOTIDE SEQUENCE [LARGE SCALE GENOMIC DNA]</scope>
    <source>
        <strain evidence="2">DM0001</strain>
        <tissue evidence="2">Muscle</tissue>
    </source>
</reference>
<dbReference type="EMBL" id="JAAKFY010000014">
    <property type="protein sequence ID" value="KAF3845811.1"/>
    <property type="molecule type" value="Genomic_DNA"/>
</dbReference>
<accession>A0A7J5YA08</accession>
<organism evidence="2 3">
    <name type="scientific">Dissostichus mawsoni</name>
    <name type="common">Antarctic cod</name>
    <dbReference type="NCBI Taxonomy" id="36200"/>
    <lineage>
        <taxon>Eukaryota</taxon>
        <taxon>Metazoa</taxon>
        <taxon>Chordata</taxon>
        <taxon>Craniata</taxon>
        <taxon>Vertebrata</taxon>
        <taxon>Euteleostomi</taxon>
        <taxon>Actinopterygii</taxon>
        <taxon>Neopterygii</taxon>
        <taxon>Teleostei</taxon>
        <taxon>Neoteleostei</taxon>
        <taxon>Acanthomorphata</taxon>
        <taxon>Eupercaria</taxon>
        <taxon>Perciformes</taxon>
        <taxon>Notothenioidei</taxon>
        <taxon>Nototheniidae</taxon>
        <taxon>Dissostichus</taxon>
    </lineage>
</organism>
<proteinExistence type="predicted"/>
<evidence type="ECO:0000256" key="1">
    <source>
        <dbReference type="SAM" id="MobiDB-lite"/>
    </source>
</evidence>
<gene>
    <name evidence="2" type="ORF">F7725_002889</name>
</gene>
<dbReference type="Proteomes" id="UP000518266">
    <property type="component" value="Unassembled WGS sequence"/>
</dbReference>
<dbReference type="AlphaFoldDB" id="A0A7J5YA08"/>
<name>A0A7J5YA08_DISMA</name>